<dbReference type="Gene3D" id="3.90.550.10">
    <property type="entry name" value="Spore Coat Polysaccharide Biosynthesis Protein SpsA, Chain A"/>
    <property type="match status" value="1"/>
</dbReference>
<dbReference type="AlphaFoldDB" id="A0A547Q8U4"/>
<dbReference type="Proteomes" id="UP000318590">
    <property type="component" value="Unassembled WGS sequence"/>
</dbReference>
<name>A0A547Q8U4_9RHOB</name>
<dbReference type="SUPFAM" id="SSF53448">
    <property type="entry name" value="Nucleotide-diphospho-sugar transferases"/>
    <property type="match status" value="1"/>
</dbReference>
<dbReference type="InterPro" id="IPR029044">
    <property type="entry name" value="Nucleotide-diphossugar_trans"/>
</dbReference>
<accession>A0A547Q8U4</accession>
<evidence type="ECO:0000313" key="2">
    <source>
        <dbReference type="EMBL" id="TRD22816.1"/>
    </source>
</evidence>
<keyword evidence="2" id="KW-0808">Transferase</keyword>
<protein>
    <submittedName>
        <fullName evidence="2">Glycosyltransferase family 2 protein</fullName>
    </submittedName>
</protein>
<sequence>MIFFCEREQNNMVIATPSVTVVIPTYNRREKLSRALRSVLAQTYPITEIVVVDDHSSDDTEAVVREGFPDVTYVRLPRQSGAPTARNVGVDRATSEYVAFLDSDDCFHPVKIEKQVTALLSTKAGFSTCAYQTPSGRRYKTEVASPQMLLWKNALGGTSGLVARTELLRANPFDAEMPAVQEWELYLRLVKRASFVHLTSPLYTYDDGGSDRITAQKVRRLEGHMRLFARHPSPPGFGGLRSRTLRALTVRYLQAPNRVTQRVYGVGLKVLG</sequence>
<dbReference type="OrthoDB" id="5291101at2"/>
<keyword evidence="3" id="KW-1185">Reference proteome</keyword>
<comment type="caution">
    <text evidence="2">The sequence shown here is derived from an EMBL/GenBank/DDBJ whole genome shotgun (WGS) entry which is preliminary data.</text>
</comment>
<gene>
    <name evidence="2" type="ORF">FEV53_03300</name>
</gene>
<dbReference type="EMBL" id="VFSV01000004">
    <property type="protein sequence ID" value="TRD22816.1"/>
    <property type="molecule type" value="Genomic_DNA"/>
</dbReference>
<dbReference type="GO" id="GO:0016740">
    <property type="term" value="F:transferase activity"/>
    <property type="evidence" value="ECO:0007669"/>
    <property type="project" value="UniProtKB-KW"/>
</dbReference>
<dbReference type="PANTHER" id="PTHR43685:SF2">
    <property type="entry name" value="GLYCOSYLTRANSFERASE 2-LIKE DOMAIN-CONTAINING PROTEIN"/>
    <property type="match status" value="1"/>
</dbReference>
<dbReference type="CDD" id="cd00761">
    <property type="entry name" value="Glyco_tranf_GTA_type"/>
    <property type="match status" value="1"/>
</dbReference>
<dbReference type="PANTHER" id="PTHR43685">
    <property type="entry name" value="GLYCOSYLTRANSFERASE"/>
    <property type="match status" value="1"/>
</dbReference>
<proteinExistence type="predicted"/>
<dbReference type="Pfam" id="PF00535">
    <property type="entry name" value="Glycos_transf_2"/>
    <property type="match status" value="1"/>
</dbReference>
<dbReference type="InterPro" id="IPR050834">
    <property type="entry name" value="Glycosyltransf_2"/>
</dbReference>
<feature type="domain" description="Glycosyltransferase 2-like" evidence="1">
    <location>
        <begin position="20"/>
        <end position="143"/>
    </location>
</feature>
<evidence type="ECO:0000313" key="3">
    <source>
        <dbReference type="Proteomes" id="UP000318590"/>
    </source>
</evidence>
<reference evidence="2 3" key="1">
    <citation type="submission" date="2019-06" db="EMBL/GenBank/DDBJ databases">
        <title>Paenimaribius caenipelagi gen. nov., sp. nov., isolated from a tidal flat.</title>
        <authorList>
            <person name="Yoon J.-H."/>
        </authorList>
    </citation>
    <scope>NUCLEOTIDE SEQUENCE [LARGE SCALE GENOMIC DNA]</scope>
    <source>
        <strain evidence="2 3">JBTF-M29</strain>
    </source>
</reference>
<evidence type="ECO:0000259" key="1">
    <source>
        <dbReference type="Pfam" id="PF00535"/>
    </source>
</evidence>
<dbReference type="InterPro" id="IPR001173">
    <property type="entry name" value="Glyco_trans_2-like"/>
</dbReference>
<organism evidence="2 3">
    <name type="scientific">Palleronia caenipelagi</name>
    <dbReference type="NCBI Taxonomy" id="2489174"/>
    <lineage>
        <taxon>Bacteria</taxon>
        <taxon>Pseudomonadati</taxon>
        <taxon>Pseudomonadota</taxon>
        <taxon>Alphaproteobacteria</taxon>
        <taxon>Rhodobacterales</taxon>
        <taxon>Roseobacteraceae</taxon>
        <taxon>Palleronia</taxon>
    </lineage>
</organism>